<dbReference type="Gene3D" id="3.30.70.270">
    <property type="match status" value="1"/>
</dbReference>
<evidence type="ECO:0000313" key="4">
    <source>
        <dbReference type="Proteomes" id="UP000639973"/>
    </source>
</evidence>
<evidence type="ECO:0000259" key="2">
    <source>
        <dbReference type="PROSITE" id="PS50887"/>
    </source>
</evidence>
<accession>A0ABQ2GGH7</accession>
<keyword evidence="4" id="KW-1185">Reference proteome</keyword>
<evidence type="ECO:0000256" key="1">
    <source>
        <dbReference type="SAM" id="Phobius"/>
    </source>
</evidence>
<dbReference type="InterPro" id="IPR043128">
    <property type="entry name" value="Rev_trsase/Diguanyl_cyclase"/>
</dbReference>
<proteinExistence type="predicted"/>
<keyword evidence="1" id="KW-1133">Transmembrane helix</keyword>
<dbReference type="NCBIfam" id="TIGR00254">
    <property type="entry name" value="GGDEF"/>
    <property type="match status" value="1"/>
</dbReference>
<dbReference type="PANTHER" id="PTHR45138:SF24">
    <property type="entry name" value="DIGUANYLATE CYCLASE DGCC-RELATED"/>
    <property type="match status" value="1"/>
</dbReference>
<sequence length="354" mass="38854">MIRPPSTSPDHAYRRSALLVLLVGGLVTSLITLVLQPRIMTSLELATLLLIVVKNAGLGLWLWWRPADLMRVGLTELTLHIGGAVFRLAQVLLVDQEASGLGGYSYWMVLSYLVASLVLRPRPFLLVSLGQYAALLAVGAVFWLAPDIAPATKAAQANLLLQLYLLHGTVIAFLYLQHQLRRQYVQTLLRAEREANLAQVDVLTGLPNRRQLQAWLTTDLDRAADDGPLSLVLFDLDHFKQVNDTHGHDIGDRVLQETAQAVSHVLGQGDRVGRWGGEEFLILVAGDQVAAQDVASRLRRDMRSMWQPASCAVTVSCGIAQARHTDTPETLLRRADTALYQAKAAGRDTARAIG</sequence>
<dbReference type="EMBL" id="BMOL01000046">
    <property type="protein sequence ID" value="GGL95232.1"/>
    <property type="molecule type" value="Genomic_DNA"/>
</dbReference>
<gene>
    <name evidence="3" type="ORF">GCM10010840_36660</name>
</gene>
<feature type="domain" description="GGDEF" evidence="2">
    <location>
        <begin position="227"/>
        <end position="354"/>
    </location>
</feature>
<feature type="transmembrane region" description="Helical" evidence="1">
    <location>
        <begin position="12"/>
        <end position="33"/>
    </location>
</feature>
<feature type="transmembrane region" description="Helical" evidence="1">
    <location>
        <begin position="45"/>
        <end position="64"/>
    </location>
</feature>
<name>A0ABQ2GGH7_9DEIO</name>
<feature type="transmembrane region" description="Helical" evidence="1">
    <location>
        <begin position="124"/>
        <end position="145"/>
    </location>
</feature>
<feature type="transmembrane region" description="Helical" evidence="1">
    <location>
        <begin position="101"/>
        <end position="119"/>
    </location>
</feature>
<dbReference type="InterPro" id="IPR000160">
    <property type="entry name" value="GGDEF_dom"/>
</dbReference>
<organism evidence="3 4">
    <name type="scientific">Deinococcus aerolatus</name>
    <dbReference type="NCBI Taxonomy" id="522487"/>
    <lineage>
        <taxon>Bacteria</taxon>
        <taxon>Thermotogati</taxon>
        <taxon>Deinococcota</taxon>
        <taxon>Deinococci</taxon>
        <taxon>Deinococcales</taxon>
        <taxon>Deinococcaceae</taxon>
        <taxon>Deinococcus</taxon>
    </lineage>
</organism>
<dbReference type="CDD" id="cd01949">
    <property type="entry name" value="GGDEF"/>
    <property type="match status" value="1"/>
</dbReference>
<dbReference type="InterPro" id="IPR029787">
    <property type="entry name" value="Nucleotide_cyclase"/>
</dbReference>
<dbReference type="RefSeq" id="WP_188974385.1">
    <property type="nucleotide sequence ID" value="NZ_BMOL01000046.1"/>
</dbReference>
<comment type="caution">
    <text evidence="3">The sequence shown here is derived from an EMBL/GenBank/DDBJ whole genome shotgun (WGS) entry which is preliminary data.</text>
</comment>
<dbReference type="Proteomes" id="UP000639973">
    <property type="component" value="Unassembled WGS sequence"/>
</dbReference>
<keyword evidence="1" id="KW-0812">Transmembrane</keyword>
<keyword evidence="1" id="KW-0472">Membrane</keyword>
<dbReference type="PROSITE" id="PS50887">
    <property type="entry name" value="GGDEF"/>
    <property type="match status" value="1"/>
</dbReference>
<dbReference type="SUPFAM" id="SSF55073">
    <property type="entry name" value="Nucleotide cyclase"/>
    <property type="match status" value="1"/>
</dbReference>
<protein>
    <recommendedName>
        <fullName evidence="2">GGDEF domain-containing protein</fullName>
    </recommendedName>
</protein>
<dbReference type="InterPro" id="IPR050469">
    <property type="entry name" value="Diguanylate_Cyclase"/>
</dbReference>
<dbReference type="PANTHER" id="PTHR45138">
    <property type="entry name" value="REGULATORY COMPONENTS OF SENSORY TRANSDUCTION SYSTEM"/>
    <property type="match status" value="1"/>
</dbReference>
<reference evidence="4" key="1">
    <citation type="journal article" date="2019" name="Int. J. Syst. Evol. Microbiol.">
        <title>The Global Catalogue of Microorganisms (GCM) 10K type strain sequencing project: providing services to taxonomists for standard genome sequencing and annotation.</title>
        <authorList>
            <consortium name="The Broad Institute Genomics Platform"/>
            <consortium name="The Broad Institute Genome Sequencing Center for Infectious Disease"/>
            <person name="Wu L."/>
            <person name="Ma J."/>
        </authorList>
    </citation>
    <scope>NUCLEOTIDE SEQUENCE [LARGE SCALE GENOMIC DNA]</scope>
    <source>
        <strain evidence="4">JCM 15442</strain>
    </source>
</reference>
<dbReference type="Pfam" id="PF00990">
    <property type="entry name" value="GGDEF"/>
    <property type="match status" value="1"/>
</dbReference>
<dbReference type="SMART" id="SM00267">
    <property type="entry name" value="GGDEF"/>
    <property type="match status" value="1"/>
</dbReference>
<feature type="transmembrane region" description="Helical" evidence="1">
    <location>
        <begin position="157"/>
        <end position="176"/>
    </location>
</feature>
<evidence type="ECO:0000313" key="3">
    <source>
        <dbReference type="EMBL" id="GGL95232.1"/>
    </source>
</evidence>